<evidence type="ECO:0000313" key="2">
    <source>
        <dbReference type="Proteomes" id="UP001463665"/>
    </source>
</evidence>
<dbReference type="RefSeq" id="WP_345766023.1">
    <property type="nucleotide sequence ID" value="NZ_CP154834.1"/>
</dbReference>
<name>A0AAU6WLY3_9FLAO</name>
<dbReference type="Proteomes" id="UP001463665">
    <property type="component" value="Chromosome"/>
</dbReference>
<gene>
    <name evidence="1" type="ORF">AAFP95_17960</name>
</gene>
<organism evidence="1 2">
    <name type="scientific">Chryseobacterium endophyticum</name>
    <dbReference type="NCBI Taxonomy" id="1854762"/>
    <lineage>
        <taxon>Bacteria</taxon>
        <taxon>Pseudomonadati</taxon>
        <taxon>Bacteroidota</taxon>
        <taxon>Flavobacteriia</taxon>
        <taxon>Flavobacteriales</taxon>
        <taxon>Weeksellaceae</taxon>
        <taxon>Chryseobacterium group</taxon>
        <taxon>Chryseobacterium</taxon>
    </lineage>
</organism>
<dbReference type="AlphaFoldDB" id="A0AAU6WLY3"/>
<evidence type="ECO:0000313" key="1">
    <source>
        <dbReference type="EMBL" id="XAO73589.1"/>
    </source>
</evidence>
<proteinExistence type="predicted"/>
<sequence length="77" mass="9057">MNLIFEKADNRVYDYIAYLDDIEIGEAEDNVGGPGSEFLIFCNNKIFKFSEVYNIADFLKRIYVYFHYQSILSNLLI</sequence>
<keyword evidence="2" id="KW-1185">Reference proteome</keyword>
<accession>A0AAU6WLY3</accession>
<dbReference type="EMBL" id="CP154834">
    <property type="protein sequence ID" value="XAO73589.1"/>
    <property type="molecule type" value="Genomic_DNA"/>
</dbReference>
<protein>
    <submittedName>
        <fullName evidence="1">Uncharacterized protein</fullName>
    </submittedName>
</protein>
<reference evidence="1 2" key="1">
    <citation type="submission" date="2024-04" db="EMBL/GenBank/DDBJ databases">
        <title>Genome sequencing and assembly of rice foliar adapted Chryseobacterium endophyticum OsEnb-ALM-A6.</title>
        <authorList>
            <person name="Kumar S."/>
            <person name="Javed M."/>
            <person name="Chouhan V."/>
            <person name="Charishma K."/>
            <person name="Patel A."/>
            <person name="Kumar M."/>
            <person name="Sahu K.P."/>
            <person name="Kumar A."/>
        </authorList>
    </citation>
    <scope>NUCLEOTIDE SEQUENCE [LARGE SCALE GENOMIC DNA]</scope>
    <source>
        <strain evidence="1 2">OsEnb-ALM-A6</strain>
    </source>
</reference>